<comment type="similarity">
    <text evidence="2">Belongs to the TerC family.</text>
</comment>
<evidence type="ECO:0000313" key="7">
    <source>
        <dbReference type="EMBL" id="GGA05427.1"/>
    </source>
</evidence>
<dbReference type="NCBIfam" id="TIGR03717">
    <property type="entry name" value="R_switched_YjbE"/>
    <property type="match status" value="1"/>
</dbReference>
<evidence type="ECO:0000256" key="1">
    <source>
        <dbReference type="ARBA" id="ARBA00004141"/>
    </source>
</evidence>
<keyword evidence="4 6" id="KW-1133">Transmembrane helix</keyword>
<dbReference type="InterPro" id="IPR022301">
    <property type="entry name" value="Integral_membrane_YjbE"/>
</dbReference>
<dbReference type="PANTHER" id="PTHR30238">
    <property type="entry name" value="MEMBRANE BOUND PREDICTED REDOX MODULATOR"/>
    <property type="match status" value="1"/>
</dbReference>
<feature type="transmembrane region" description="Helical" evidence="6">
    <location>
        <begin position="151"/>
        <end position="172"/>
    </location>
</feature>
<dbReference type="AlphaFoldDB" id="A0A916QR70"/>
<feature type="transmembrane region" description="Helical" evidence="6">
    <location>
        <begin position="41"/>
        <end position="60"/>
    </location>
</feature>
<evidence type="ECO:0000313" key="8">
    <source>
        <dbReference type="Proteomes" id="UP000628017"/>
    </source>
</evidence>
<reference evidence="7" key="2">
    <citation type="submission" date="2020-09" db="EMBL/GenBank/DDBJ databases">
        <authorList>
            <person name="Sun Q."/>
            <person name="Zhou Y."/>
        </authorList>
    </citation>
    <scope>NUCLEOTIDE SEQUENCE</scope>
    <source>
        <strain evidence="7">CGMCC 1.15880</strain>
    </source>
</reference>
<evidence type="ECO:0000256" key="3">
    <source>
        <dbReference type="ARBA" id="ARBA00022692"/>
    </source>
</evidence>
<proteinExistence type="inferred from homology"/>
<dbReference type="Pfam" id="PF03741">
    <property type="entry name" value="TerC"/>
    <property type="match status" value="1"/>
</dbReference>
<evidence type="ECO:0000256" key="4">
    <source>
        <dbReference type="ARBA" id="ARBA00022989"/>
    </source>
</evidence>
<evidence type="ECO:0000256" key="5">
    <source>
        <dbReference type="ARBA" id="ARBA00023136"/>
    </source>
</evidence>
<comment type="caution">
    <text evidence="7">The sequence shown here is derived from an EMBL/GenBank/DDBJ whole genome shotgun (WGS) entry which is preliminary data.</text>
</comment>
<dbReference type="InterPro" id="IPR005496">
    <property type="entry name" value="Integral_membrane_TerC"/>
</dbReference>
<dbReference type="RefSeq" id="WP_188669935.1">
    <property type="nucleotide sequence ID" value="NZ_BMKA01000001.1"/>
</dbReference>
<keyword evidence="8" id="KW-1185">Reference proteome</keyword>
<name>A0A916QR70_9RHOB</name>
<dbReference type="Proteomes" id="UP000628017">
    <property type="component" value="Unassembled WGS sequence"/>
</dbReference>
<dbReference type="EMBL" id="BMKA01000001">
    <property type="protein sequence ID" value="GGA05427.1"/>
    <property type="molecule type" value="Genomic_DNA"/>
</dbReference>
<dbReference type="PANTHER" id="PTHR30238:SF4">
    <property type="entry name" value="SLL1022 PROTEIN"/>
    <property type="match status" value="1"/>
</dbReference>
<evidence type="ECO:0000256" key="6">
    <source>
        <dbReference type="SAM" id="Phobius"/>
    </source>
</evidence>
<organism evidence="7 8">
    <name type="scientific">Neptunicoccus cionae</name>
    <dbReference type="NCBI Taxonomy" id="2035344"/>
    <lineage>
        <taxon>Bacteria</taxon>
        <taxon>Pseudomonadati</taxon>
        <taxon>Pseudomonadota</taxon>
        <taxon>Alphaproteobacteria</taxon>
        <taxon>Rhodobacterales</taxon>
        <taxon>Paracoccaceae</taxon>
        <taxon>Neptunicoccus</taxon>
    </lineage>
</organism>
<accession>A0A916QR70</accession>
<keyword evidence="3 6" id="KW-0812">Transmembrane</keyword>
<evidence type="ECO:0000256" key="2">
    <source>
        <dbReference type="ARBA" id="ARBA00007511"/>
    </source>
</evidence>
<dbReference type="GO" id="GO:0016020">
    <property type="term" value="C:membrane"/>
    <property type="evidence" value="ECO:0007669"/>
    <property type="project" value="UniProtKB-SubCell"/>
</dbReference>
<feature type="transmembrane region" description="Helical" evidence="6">
    <location>
        <begin position="66"/>
        <end position="85"/>
    </location>
</feature>
<reference evidence="7" key="1">
    <citation type="journal article" date="2014" name="Int. J. Syst. Evol. Microbiol.">
        <title>Complete genome sequence of Corynebacterium casei LMG S-19264T (=DSM 44701T), isolated from a smear-ripened cheese.</title>
        <authorList>
            <consortium name="US DOE Joint Genome Institute (JGI-PGF)"/>
            <person name="Walter F."/>
            <person name="Albersmeier A."/>
            <person name="Kalinowski J."/>
            <person name="Ruckert C."/>
        </authorList>
    </citation>
    <scope>NUCLEOTIDE SEQUENCE</scope>
    <source>
        <strain evidence="7">CGMCC 1.15880</strain>
    </source>
</reference>
<feature type="transmembrane region" description="Helical" evidence="6">
    <location>
        <begin position="178"/>
        <end position="196"/>
    </location>
</feature>
<feature type="transmembrane region" description="Helical" evidence="6">
    <location>
        <begin position="12"/>
        <end position="34"/>
    </location>
</feature>
<keyword evidence="5 6" id="KW-0472">Membrane</keyword>
<comment type="subcellular location">
    <subcellularLocation>
        <location evidence="1">Membrane</location>
        <topology evidence="1">Multi-pass membrane protein</topology>
    </subcellularLocation>
</comment>
<gene>
    <name evidence="7" type="ORF">GCM10011498_01330</name>
</gene>
<sequence>MMDMVLDFGKIIIADLILSGDNALIIGMAAAGLAPELRKKAILYGMVIAAVLRIVFAVVATKLLGIPGILFVGSLLLVWVCWRLYQEIRENVDEQAEHALMDAEDPTKGYTGAPTRTLFSALVSITIADVSMSLDNVLAVAAIADGDTNMLIFGLALAIILMAFAATMIMHLLTMYPWISWLGLIVLVYVAGEMMYRGFFDASSGVGPMLGLIEGYNLSKGH</sequence>
<protein>
    <submittedName>
        <fullName evidence="7">Membrane protein</fullName>
    </submittedName>
</protein>